<evidence type="ECO:0000313" key="2">
    <source>
        <dbReference type="EMBL" id="CAD9164386.1"/>
    </source>
</evidence>
<gene>
    <name evidence="2" type="ORF">ACAT0790_LOCUS41152</name>
</gene>
<feature type="non-terminal residue" evidence="2">
    <location>
        <position position="1"/>
    </location>
</feature>
<reference evidence="2" key="1">
    <citation type="submission" date="2021-01" db="EMBL/GenBank/DDBJ databases">
        <authorList>
            <person name="Corre E."/>
            <person name="Pelletier E."/>
            <person name="Niang G."/>
            <person name="Scheremetjew M."/>
            <person name="Finn R."/>
            <person name="Kale V."/>
            <person name="Holt S."/>
            <person name="Cochrane G."/>
            <person name="Meng A."/>
            <person name="Brown T."/>
            <person name="Cohen L."/>
        </authorList>
    </citation>
    <scope>NUCLEOTIDE SEQUENCE</scope>
    <source>
        <strain evidence="2">OF101</strain>
    </source>
</reference>
<dbReference type="AlphaFoldDB" id="A0A7S1RFC8"/>
<dbReference type="Pfam" id="PF01755">
    <property type="entry name" value="Glyco_transf_25"/>
    <property type="match status" value="1"/>
</dbReference>
<accession>A0A7S1RFC8</accession>
<sequence length="284" mass="32672">VAAQLPLHRRPRRRRKAGAMKPLARALRTGRSALPWQSLRQVYCVNLDRRPERWSFMQQQFAHLQLPVQRWSAVDGRTLNVPELAEMGLIAKEALPRYLLPDEQKLFGTDLTDGGIGCALSHMTIWRDILARRREAGSSPSDAYLVVEDDCQFLPGFSEGLLASRLSHVPDDWELVFLGGQDLLHRQHEYQVGEGVRRLYKGFRETTAYLINEAGAKACLEVSVPMHWQIDTHLNDESLREGLRPPRPDETDYTMRPRGYCLWPPLVEQERKAFKTDVQKVEHD</sequence>
<dbReference type="CDD" id="cd06532">
    <property type="entry name" value="Glyco_transf_25"/>
    <property type="match status" value="1"/>
</dbReference>
<dbReference type="EMBL" id="HBGE01068626">
    <property type="protein sequence ID" value="CAD9164386.1"/>
    <property type="molecule type" value="Transcribed_RNA"/>
</dbReference>
<feature type="domain" description="Glycosyl transferase family 25" evidence="1">
    <location>
        <begin position="41"/>
        <end position="232"/>
    </location>
</feature>
<evidence type="ECO:0000259" key="1">
    <source>
        <dbReference type="Pfam" id="PF01755"/>
    </source>
</evidence>
<dbReference type="InterPro" id="IPR002654">
    <property type="entry name" value="Glyco_trans_25"/>
</dbReference>
<protein>
    <recommendedName>
        <fullName evidence="1">Glycosyl transferase family 25 domain-containing protein</fullName>
    </recommendedName>
</protein>
<name>A0A7S1RFC8_ALECA</name>
<organism evidence="2">
    <name type="scientific">Alexandrium catenella</name>
    <name type="common">Red tide dinoflagellate</name>
    <name type="synonym">Gonyaulax catenella</name>
    <dbReference type="NCBI Taxonomy" id="2925"/>
    <lineage>
        <taxon>Eukaryota</taxon>
        <taxon>Sar</taxon>
        <taxon>Alveolata</taxon>
        <taxon>Dinophyceae</taxon>
        <taxon>Gonyaulacales</taxon>
        <taxon>Pyrocystaceae</taxon>
        <taxon>Alexandrium</taxon>
    </lineage>
</organism>
<proteinExistence type="predicted"/>